<organism evidence="1">
    <name type="scientific">Anopheles sinensis</name>
    <name type="common">Mosquito</name>
    <dbReference type="NCBI Taxonomy" id="74873"/>
    <lineage>
        <taxon>Eukaryota</taxon>
        <taxon>Metazoa</taxon>
        <taxon>Ecdysozoa</taxon>
        <taxon>Arthropoda</taxon>
        <taxon>Hexapoda</taxon>
        <taxon>Insecta</taxon>
        <taxon>Pterygota</taxon>
        <taxon>Neoptera</taxon>
        <taxon>Endopterygota</taxon>
        <taxon>Diptera</taxon>
        <taxon>Nematocera</taxon>
        <taxon>Culicoidea</taxon>
        <taxon>Culicidae</taxon>
        <taxon>Anophelinae</taxon>
        <taxon>Anopheles</taxon>
    </lineage>
</organism>
<proteinExistence type="predicted"/>
<dbReference type="AlphaFoldDB" id="A0A084WBB4"/>
<sequence length="132" mass="14708">MADKRARLKGFICIRARKQTFIPDGARTPPPCGKRKVSSFVTESAFRSEANVAKRGFVSAIACICVTWHLQVSSQTGAQRKATKGKRNQMKIKIGIRQTGLQLRFEEIHHVKADYPVAGSRIDVPSYFSMAI</sequence>
<dbReference type="VEuPathDB" id="VectorBase:ASIC015464"/>
<dbReference type="EMBL" id="ATLV01022340">
    <property type="status" value="NOT_ANNOTATED_CDS"/>
    <property type="molecule type" value="Genomic_DNA"/>
</dbReference>
<reference evidence="1 3" key="1">
    <citation type="journal article" date="2014" name="BMC Genomics">
        <title>Genome sequence of Anopheles sinensis provides insight into genetics basis of mosquito competence for malaria parasites.</title>
        <authorList>
            <person name="Zhou D."/>
            <person name="Zhang D."/>
            <person name="Ding G."/>
            <person name="Shi L."/>
            <person name="Hou Q."/>
            <person name="Ye Y."/>
            <person name="Xu Y."/>
            <person name="Zhou H."/>
            <person name="Xiong C."/>
            <person name="Li S."/>
            <person name="Yu J."/>
            <person name="Hong S."/>
            <person name="Yu X."/>
            <person name="Zou P."/>
            <person name="Chen C."/>
            <person name="Chang X."/>
            <person name="Wang W."/>
            <person name="Lv Y."/>
            <person name="Sun Y."/>
            <person name="Ma L."/>
            <person name="Shen B."/>
            <person name="Zhu C."/>
        </authorList>
    </citation>
    <scope>NUCLEOTIDE SEQUENCE [LARGE SCALE GENOMIC DNA]</scope>
</reference>
<evidence type="ECO:0000313" key="3">
    <source>
        <dbReference type="Proteomes" id="UP000030765"/>
    </source>
</evidence>
<name>A0A084WBB4_ANOSI</name>
<accession>A0A084WBB4</accession>
<dbReference type="Proteomes" id="UP000030765">
    <property type="component" value="Unassembled WGS sequence"/>
</dbReference>
<protein>
    <submittedName>
        <fullName evidence="1 2">Uncharacterized protein</fullName>
    </submittedName>
</protein>
<dbReference type="EMBL" id="KE525331">
    <property type="protein sequence ID" value="KFB47508.1"/>
    <property type="molecule type" value="Genomic_DNA"/>
</dbReference>
<evidence type="ECO:0000313" key="1">
    <source>
        <dbReference type="EMBL" id="KFB47508.1"/>
    </source>
</evidence>
<gene>
    <name evidence="1" type="ORF">ZHAS_00015464</name>
</gene>
<dbReference type="EnsemblMetazoa" id="ASIC015464-RA">
    <property type="protein sequence ID" value="ASIC015464-PA"/>
    <property type="gene ID" value="ASIC015464"/>
</dbReference>
<keyword evidence="3" id="KW-1185">Reference proteome</keyword>
<reference evidence="2" key="2">
    <citation type="submission" date="2020-05" db="UniProtKB">
        <authorList>
            <consortium name="EnsemblMetazoa"/>
        </authorList>
    </citation>
    <scope>IDENTIFICATION</scope>
</reference>
<evidence type="ECO:0000313" key="2">
    <source>
        <dbReference type="EnsemblMetazoa" id="ASIC015464-PA"/>
    </source>
</evidence>